<feature type="compositionally biased region" description="Basic and acidic residues" evidence="1">
    <location>
        <begin position="315"/>
        <end position="330"/>
    </location>
</feature>
<dbReference type="AlphaFoldDB" id="A0A8S0SRZ6"/>
<organism evidence="3 4">
    <name type="scientific">Olea europaea subsp. europaea</name>
    <dbReference type="NCBI Taxonomy" id="158383"/>
    <lineage>
        <taxon>Eukaryota</taxon>
        <taxon>Viridiplantae</taxon>
        <taxon>Streptophyta</taxon>
        <taxon>Embryophyta</taxon>
        <taxon>Tracheophyta</taxon>
        <taxon>Spermatophyta</taxon>
        <taxon>Magnoliopsida</taxon>
        <taxon>eudicotyledons</taxon>
        <taxon>Gunneridae</taxon>
        <taxon>Pentapetalae</taxon>
        <taxon>asterids</taxon>
        <taxon>lamiids</taxon>
        <taxon>Lamiales</taxon>
        <taxon>Oleaceae</taxon>
        <taxon>Oleeae</taxon>
        <taxon>Olea</taxon>
    </lineage>
</organism>
<evidence type="ECO:0000256" key="1">
    <source>
        <dbReference type="SAM" id="MobiDB-lite"/>
    </source>
</evidence>
<dbReference type="Proteomes" id="UP000594638">
    <property type="component" value="Unassembled WGS sequence"/>
</dbReference>
<dbReference type="Gramene" id="OE9A083303T1">
    <property type="protein sequence ID" value="OE9A083303C1"/>
    <property type="gene ID" value="OE9A083303"/>
</dbReference>
<dbReference type="InterPro" id="IPR000008">
    <property type="entry name" value="C2_dom"/>
</dbReference>
<name>A0A8S0SRZ6_OLEEU</name>
<dbReference type="SMART" id="SM00239">
    <property type="entry name" value="C2"/>
    <property type="match status" value="1"/>
</dbReference>
<feature type="domain" description="C2" evidence="2">
    <location>
        <begin position="38"/>
        <end position="161"/>
    </location>
</feature>
<evidence type="ECO:0000313" key="3">
    <source>
        <dbReference type="EMBL" id="CAA2995891.1"/>
    </source>
</evidence>
<evidence type="ECO:0000259" key="2">
    <source>
        <dbReference type="PROSITE" id="PS50004"/>
    </source>
</evidence>
<reference evidence="3 4" key="1">
    <citation type="submission" date="2019-12" db="EMBL/GenBank/DDBJ databases">
        <authorList>
            <person name="Alioto T."/>
            <person name="Alioto T."/>
            <person name="Gomez Garrido J."/>
        </authorList>
    </citation>
    <scope>NUCLEOTIDE SEQUENCE [LARGE SCALE GENOMIC DNA]</scope>
</reference>
<evidence type="ECO:0000313" key="4">
    <source>
        <dbReference type="Proteomes" id="UP000594638"/>
    </source>
</evidence>
<dbReference type="PANTHER" id="PTHR32246">
    <property type="entry name" value="INGRESSION PROTEIN FIC1"/>
    <property type="match status" value="1"/>
</dbReference>
<dbReference type="InterPro" id="IPR044750">
    <property type="entry name" value="C2_SRC2/BAP"/>
</dbReference>
<dbReference type="Pfam" id="PF00168">
    <property type="entry name" value="C2"/>
    <property type="match status" value="1"/>
</dbReference>
<dbReference type="SUPFAM" id="SSF49562">
    <property type="entry name" value="C2 domain (Calcium/lipid-binding domain, CaLB)"/>
    <property type="match status" value="1"/>
</dbReference>
<dbReference type="EMBL" id="CACTIH010005511">
    <property type="protein sequence ID" value="CAA2995891.1"/>
    <property type="molecule type" value="Genomic_DNA"/>
</dbReference>
<keyword evidence="4" id="KW-1185">Reference proteome</keyword>
<dbReference type="PROSITE" id="PS50004">
    <property type="entry name" value="C2"/>
    <property type="match status" value="1"/>
</dbReference>
<dbReference type="GO" id="GO:0006952">
    <property type="term" value="P:defense response"/>
    <property type="evidence" value="ECO:0007669"/>
    <property type="project" value="InterPro"/>
</dbReference>
<dbReference type="Gene3D" id="2.60.40.150">
    <property type="entry name" value="C2 domain"/>
    <property type="match status" value="1"/>
</dbReference>
<dbReference type="OrthoDB" id="1909968at2759"/>
<protein>
    <submittedName>
        <fullName evidence="3">Calcium-dependent lipid-binding (Domain) family</fullName>
    </submittedName>
</protein>
<dbReference type="CDD" id="cd04051">
    <property type="entry name" value="C2_SRC2_like"/>
    <property type="match status" value="1"/>
</dbReference>
<accession>A0A8S0SRZ6</accession>
<gene>
    <name evidence="3" type="ORF">OLEA9_A083303</name>
</gene>
<proteinExistence type="predicted"/>
<comment type="caution">
    <text evidence="3">The sequence shown here is derived from an EMBL/GenBank/DDBJ whole genome shotgun (WGS) entry which is preliminary data.</text>
</comment>
<dbReference type="PANTHER" id="PTHR32246:SF152">
    <property type="entry name" value="C2 DOMAIN-CONTAINING PROTEIN"/>
    <property type="match status" value="1"/>
</dbReference>
<sequence length="347" mass="38874">MNPKPIANVDQINNLMFILILSILTCRRRETTSRRQENITGIYASLTITMSLHHLPIKLLEITIISAQDLPPVSKMLRTFAVAYIHPDHKLTTKVDHKGHTNPIWNYKVAFLVDDAFLKSENPVVTIEIYNVAWLRDLPVGTTHLPINNLMPPLAQKNQSSRHVALQICRPSGHLQGILKIGVHLIDNSIPDEIPGSELSISTIRNNDEEMHDQTHEENNNLIQEEREINSRIQLSPMNSTISPISHKIIKLNPSDPDLQAETKSFVASNASLFSAMRPLPSEVAVYLKNGLYSIQGAEYGSSVFEDWSLPGESEDGRMKSVNIEGRKGDQIPLTSHHKSSFAGPRE</sequence>
<dbReference type="InterPro" id="IPR035892">
    <property type="entry name" value="C2_domain_sf"/>
</dbReference>
<feature type="region of interest" description="Disordered" evidence="1">
    <location>
        <begin position="315"/>
        <end position="347"/>
    </location>
</feature>